<dbReference type="InterPro" id="IPR042178">
    <property type="entry name" value="Serpin_sf_1"/>
</dbReference>
<dbReference type="PANTHER" id="PTHR11461">
    <property type="entry name" value="SERINE PROTEASE INHIBITOR, SERPIN"/>
    <property type="match status" value="1"/>
</dbReference>
<dbReference type="Gene3D" id="3.30.497.10">
    <property type="entry name" value="Antithrombin, subunit I, domain 2"/>
    <property type="match status" value="2"/>
</dbReference>
<proteinExistence type="inferred from homology"/>
<dbReference type="InterPro" id="IPR000215">
    <property type="entry name" value="Serpin_fam"/>
</dbReference>
<dbReference type="PANTHER" id="PTHR11461:SF329">
    <property type="entry name" value="SERPIN DOMAIN-CONTAINING PROTEIN"/>
    <property type="match status" value="1"/>
</dbReference>
<feature type="domain" description="Serpin" evidence="2">
    <location>
        <begin position="19"/>
        <end position="397"/>
    </location>
</feature>
<comment type="similarity">
    <text evidence="1">Belongs to the serpin family.</text>
</comment>
<dbReference type="InterPro" id="IPR023796">
    <property type="entry name" value="Serpin_dom"/>
</dbReference>
<accession>A0ABV1U516</accession>
<comment type="caution">
    <text evidence="3">The sequence shown here is derived from an EMBL/GenBank/DDBJ whole genome shotgun (WGS) entry which is preliminary data.</text>
</comment>
<dbReference type="InterPro" id="IPR036186">
    <property type="entry name" value="Serpin_sf"/>
</dbReference>
<evidence type="ECO:0000259" key="2">
    <source>
        <dbReference type="SMART" id="SM00093"/>
    </source>
</evidence>
<dbReference type="RefSeq" id="WP_352063536.1">
    <property type="nucleotide sequence ID" value="NZ_JBEPAZ010000009.1"/>
</dbReference>
<name>A0ABV1U516_9ACTN</name>
<evidence type="ECO:0000313" key="3">
    <source>
        <dbReference type="EMBL" id="MER6428720.1"/>
    </source>
</evidence>
<sequence length="412" mass="43276">MTAETRARGRVGSRAVRAVNGLTARWAATVRDGTVFSAAGVWPLLAFLADGAAGPARSELAEALGLPADQAASVGRELIAGMAAVPGLDSAVGLWTARTLELRPEWAAGLPAGTHGVLTGDVPADRRAMDTWAAERTGGLVERLPLPVTEATELVLANALTMRTEWLTPFDEVPLETAYGPWAATERLGLRRSTAVLDRIGVVDTPHGRVTRLTVLGRHALDVHLLLGEEGTDPGRVLGAGVGALAGQHTVLPGPRLPYGAVGPGLTVRRERGTSPRPPTLDVTTAAFDLRASHDLRASPRLFGLTTAMDTDRGHFPGISGGHPLALDAAEQSATARLGALGFRAAAVTAFGAVAGGVPDPRYVTTTVDARFDRPFGFLALHRHSRLVLAAGWVTDPPPFPEDPEEEWEEGR</sequence>
<organism evidence="3 4">
    <name type="scientific">Streptomyces sp. 900105245</name>
    <dbReference type="NCBI Taxonomy" id="3154379"/>
    <lineage>
        <taxon>Bacteria</taxon>
        <taxon>Bacillati</taxon>
        <taxon>Actinomycetota</taxon>
        <taxon>Actinomycetes</taxon>
        <taxon>Kitasatosporales</taxon>
        <taxon>Streptomycetaceae</taxon>
        <taxon>Streptomyces</taxon>
    </lineage>
</organism>
<protein>
    <submittedName>
        <fullName evidence="3">Serpin family protein</fullName>
    </submittedName>
</protein>
<dbReference type="Proteomes" id="UP001470023">
    <property type="component" value="Unassembled WGS sequence"/>
</dbReference>
<keyword evidence="4" id="KW-1185">Reference proteome</keyword>
<reference evidence="3 4" key="1">
    <citation type="submission" date="2024-06" db="EMBL/GenBank/DDBJ databases">
        <title>The Natural Products Discovery Center: Release of the First 8490 Sequenced Strains for Exploring Actinobacteria Biosynthetic Diversity.</title>
        <authorList>
            <person name="Kalkreuter E."/>
            <person name="Kautsar S.A."/>
            <person name="Yang D."/>
            <person name="Bader C.D."/>
            <person name="Teijaro C.N."/>
            <person name="Fluegel L."/>
            <person name="Davis C.M."/>
            <person name="Simpson J.R."/>
            <person name="Lauterbach L."/>
            <person name="Steele A.D."/>
            <person name="Gui C."/>
            <person name="Meng S."/>
            <person name="Li G."/>
            <person name="Viehrig K."/>
            <person name="Ye F."/>
            <person name="Su P."/>
            <person name="Kiefer A.F."/>
            <person name="Nichols A."/>
            <person name="Cepeda A.J."/>
            <person name="Yan W."/>
            <person name="Fan B."/>
            <person name="Jiang Y."/>
            <person name="Adhikari A."/>
            <person name="Zheng C.-J."/>
            <person name="Schuster L."/>
            <person name="Cowan T.M."/>
            <person name="Smanski M.J."/>
            <person name="Chevrette M.G."/>
            <person name="De Carvalho L.P.S."/>
            <person name="Shen B."/>
        </authorList>
    </citation>
    <scope>NUCLEOTIDE SEQUENCE [LARGE SCALE GENOMIC DNA]</scope>
    <source>
        <strain evidence="3 4">NPDC001166</strain>
    </source>
</reference>
<dbReference type="SMART" id="SM00093">
    <property type="entry name" value="SERPIN"/>
    <property type="match status" value="1"/>
</dbReference>
<dbReference type="Pfam" id="PF00079">
    <property type="entry name" value="Serpin"/>
    <property type="match status" value="2"/>
</dbReference>
<dbReference type="EMBL" id="JBEPAZ010000009">
    <property type="protein sequence ID" value="MER6428720.1"/>
    <property type="molecule type" value="Genomic_DNA"/>
</dbReference>
<dbReference type="SUPFAM" id="SSF56574">
    <property type="entry name" value="Serpins"/>
    <property type="match status" value="2"/>
</dbReference>
<evidence type="ECO:0000313" key="4">
    <source>
        <dbReference type="Proteomes" id="UP001470023"/>
    </source>
</evidence>
<evidence type="ECO:0000256" key="1">
    <source>
        <dbReference type="RuleBase" id="RU000411"/>
    </source>
</evidence>
<gene>
    <name evidence="3" type="ORF">ABT272_13355</name>
</gene>